<feature type="compositionally biased region" description="Basic and acidic residues" evidence="7">
    <location>
        <begin position="1389"/>
        <end position="1401"/>
    </location>
</feature>
<dbReference type="SMART" id="SM00490">
    <property type="entry name" value="HELICc"/>
    <property type="match status" value="1"/>
</dbReference>
<evidence type="ECO:0000256" key="3">
    <source>
        <dbReference type="ARBA" id="ARBA00022801"/>
    </source>
</evidence>
<dbReference type="Gene3D" id="1.20.120.1080">
    <property type="match status" value="1"/>
</dbReference>
<feature type="region of interest" description="Disordered" evidence="7">
    <location>
        <begin position="1"/>
        <end position="48"/>
    </location>
</feature>
<gene>
    <name evidence="10" type="ORF">A3F54_00375</name>
</gene>
<dbReference type="Pfam" id="PF00271">
    <property type="entry name" value="Helicase_C"/>
    <property type="match status" value="1"/>
</dbReference>
<sequence>MSENNNKKFPNRNNGGEAGSNGSNDPNDPAHFVPTENGESKEDEEQDQDMATEMFASGNRLEKIRHTIEKQNLPVKNKAEELKQQLEKTWLEANKNFFLLQGETGSGKSVYGPIAINELLKSKGLNPRVRVMQPRRDAASNITTAIAAVTGEDRIGDRVGFATSEFKAVRSDTEIGISTPGIFLRHLINNELTKEEIGALVIDEIHEGSVEYHLVMGLLKMKAAAGEIPPVLLTSATFNKERIQEFFGMTDDEYARIEGRTHPVDVEYYYKDDVRPEEKGHYLRDTAGAVVYALHAGGDGDVLVFMPGAKEIRETMNNIQHLPPQMLEGVEIIPLHGNLTPQERQDALSGDKKPGVKRRIIVSTNVAETSITVPGVTWVVDSCRQRSVRYNPKSGIIERGTEYISQDQAEQRTGRAGRIKPGRCIRLLGSKEYEKLAPHPESEIQRTNLSHLVLQLKKLGIDPVSFPFIDPPQPGALEKGTKELQTLGALDAEGKLTEIGQEMTELPFEPRIGRMIVEAKKRQCLEPALVLAAFERETRVLLGPSRQDEEQASGYDEKEKRKSARRKVQGIQNIFDRGGSDWLKALNVFSEAIKHGVFEVKDHSRNPQDRRTADEFYGWCKKSYLHGQALTHIAYKLKDYARYAGVRLDRANLKEKLDKANDEDLGSVILSGHTDMILYNSTGGAYIPTYTFLSNSMTTTNVSPASEAFEGKPKLCVASRIEEGGGTSKRGGEVKRNYAQNVHPIGLKQLREIAPHLIQEQEGSTWYDPATDSVVQEISLLAKNSTIVLGKENRQVKNEAATKIFAAALADGSRVKIPASEHNREILRKLNELKSRTNGLVKPPENMSEWYVSKLGNIASQKEALVIDENLRMNFDEYCSPEMLQQVETAFPAAITVGEKQYPVNYSGANTYGNRDFGARITLSPDDIFQLRQTDFPPLGTQEHPAPMVFSVFLQEYGNNYSNTDLETLKTEIDGLRLQREFNHTELPKAEILMIPDGEPLPEIDPAKYPPKPYAKNYKNEDIFTYPGVRAEYKGQGKYDFLVQYYPFQNKADEQTRSSQSIREDVVTKWKAAEERSRILKATQKIYNDLENEFFRIKEKYKAEGEEDLTVRSWSINEMEGTFERTQENLNTNPEYYIQELQKKWQEFLGKWEWDDKVGKLRSNIDAETKRMHQLLTEKPVFNEPRLFMLSETQQSALREDKNSLDEYLGDVYRYGPEKGQESANYLSTVLQKIKAFNGQVEAIKPVLYEKFANEVRTKLENPEQAKDVRVLTVENGVITRVQTGRGEEVGNNALSFGLKVEYGKVMGKFHEFDLDKDGEYIISGSDTIVRVKRDENGKFIPVRFLEKYNREHYDDNPDTVPFYEEKPRTSGLGVSGFAALAEAFQLKKEGKPDQNGEKSKAAATESKPATPKQEQEVRYVDAEFREQKIRGLQYLRTLHQQLKALGEYKAVKDEILTPAMKERRKLQDVLLTRFREVGPMFREIETALEGTETRVDWVNGKMGELERKLTSQLKKVEGLFAGKYNGDWLDDYKEWWNEVWDEVEQHEDAQIYIRDGTLKADEIVKKVREKLSTHLSKFQTGEKVPSLYDLVDLTVFEML</sequence>
<evidence type="ECO:0000313" key="10">
    <source>
        <dbReference type="EMBL" id="OGY84618.1"/>
    </source>
</evidence>
<dbReference type="PROSITE" id="PS00675">
    <property type="entry name" value="SIGMA54_INTERACT_1"/>
    <property type="match status" value="1"/>
</dbReference>
<dbReference type="PROSITE" id="PS51192">
    <property type="entry name" value="HELICASE_ATP_BIND_1"/>
    <property type="match status" value="1"/>
</dbReference>
<keyword evidence="5" id="KW-0067">ATP-binding</keyword>
<dbReference type="EC" id="3.6.4.13" evidence="1"/>
<keyword evidence="3" id="KW-0378">Hydrolase</keyword>
<feature type="domain" description="Helicase ATP-binding" evidence="8">
    <location>
        <begin position="89"/>
        <end position="256"/>
    </location>
</feature>
<dbReference type="InterPro" id="IPR027417">
    <property type="entry name" value="P-loop_NTPase"/>
</dbReference>
<keyword evidence="4" id="KW-0347">Helicase</keyword>
<dbReference type="PANTHER" id="PTHR18934">
    <property type="entry name" value="ATP-DEPENDENT RNA HELICASE"/>
    <property type="match status" value="1"/>
</dbReference>
<dbReference type="GO" id="GO:0016787">
    <property type="term" value="F:hydrolase activity"/>
    <property type="evidence" value="ECO:0007669"/>
    <property type="project" value="UniProtKB-KW"/>
</dbReference>
<dbReference type="Pfam" id="PF00270">
    <property type="entry name" value="DEAD"/>
    <property type="match status" value="1"/>
</dbReference>
<dbReference type="PROSITE" id="PS00690">
    <property type="entry name" value="DEAH_ATP_HELICASE"/>
    <property type="match status" value="1"/>
</dbReference>
<dbReference type="PANTHER" id="PTHR18934:SF91">
    <property type="entry name" value="PRE-MRNA-SPLICING FACTOR ATP-DEPENDENT RNA HELICASE PRP16"/>
    <property type="match status" value="1"/>
</dbReference>
<dbReference type="InterPro" id="IPR014001">
    <property type="entry name" value="Helicase_ATP-bd"/>
</dbReference>
<dbReference type="Proteomes" id="UP000176952">
    <property type="component" value="Unassembled WGS sequence"/>
</dbReference>
<dbReference type="EMBL" id="MHKD01000012">
    <property type="protein sequence ID" value="OGY84618.1"/>
    <property type="molecule type" value="Genomic_DNA"/>
</dbReference>
<name>A0A1G2B5Y7_9BACT</name>
<evidence type="ECO:0000256" key="5">
    <source>
        <dbReference type="ARBA" id="ARBA00022840"/>
    </source>
</evidence>
<feature type="region of interest" description="Disordered" evidence="7">
    <location>
        <begin position="1389"/>
        <end position="1416"/>
    </location>
</feature>
<keyword evidence="2" id="KW-0547">Nucleotide-binding</keyword>
<dbReference type="CDD" id="cd18791">
    <property type="entry name" value="SF2_C_RHA"/>
    <property type="match status" value="1"/>
</dbReference>
<dbReference type="GO" id="GO:0003723">
    <property type="term" value="F:RNA binding"/>
    <property type="evidence" value="ECO:0007669"/>
    <property type="project" value="TreeGrafter"/>
</dbReference>
<dbReference type="Gene3D" id="3.40.50.300">
    <property type="entry name" value="P-loop containing nucleotide triphosphate hydrolases"/>
    <property type="match status" value="2"/>
</dbReference>
<reference evidence="10 11" key="1">
    <citation type="journal article" date="2016" name="Nat. Commun.">
        <title>Thousands of microbial genomes shed light on interconnected biogeochemical processes in an aquifer system.</title>
        <authorList>
            <person name="Anantharaman K."/>
            <person name="Brown C.T."/>
            <person name="Hug L.A."/>
            <person name="Sharon I."/>
            <person name="Castelle C.J."/>
            <person name="Probst A.J."/>
            <person name="Thomas B.C."/>
            <person name="Singh A."/>
            <person name="Wilkins M.J."/>
            <person name="Karaoz U."/>
            <person name="Brodie E.L."/>
            <person name="Williams K.H."/>
            <person name="Hubbard S.S."/>
            <person name="Banfield J.F."/>
        </authorList>
    </citation>
    <scope>NUCLEOTIDE SEQUENCE [LARGE SCALE GENOMIC DNA]</scope>
</reference>
<dbReference type="Pfam" id="PF04408">
    <property type="entry name" value="WHD_HA2"/>
    <property type="match status" value="1"/>
</dbReference>
<dbReference type="SUPFAM" id="SSF52540">
    <property type="entry name" value="P-loop containing nucleoside triphosphate hydrolases"/>
    <property type="match status" value="1"/>
</dbReference>
<dbReference type="GO" id="GO:0005524">
    <property type="term" value="F:ATP binding"/>
    <property type="evidence" value="ECO:0007669"/>
    <property type="project" value="UniProtKB-KW"/>
</dbReference>
<dbReference type="InterPro" id="IPR025662">
    <property type="entry name" value="Sigma_54_int_dom_ATP-bd_1"/>
</dbReference>
<evidence type="ECO:0000256" key="4">
    <source>
        <dbReference type="ARBA" id="ARBA00022806"/>
    </source>
</evidence>
<organism evidence="10 11">
    <name type="scientific">Candidatus Kerfeldbacteria bacterium RIFCSPHIGHO2_12_FULL_48_17</name>
    <dbReference type="NCBI Taxonomy" id="1798542"/>
    <lineage>
        <taxon>Bacteria</taxon>
        <taxon>Candidatus Kerfeldiibacteriota</taxon>
    </lineage>
</organism>
<comment type="caution">
    <text evidence="10">The sequence shown here is derived from an EMBL/GenBank/DDBJ whole genome shotgun (WGS) entry which is preliminary data.</text>
</comment>
<evidence type="ECO:0000313" key="11">
    <source>
        <dbReference type="Proteomes" id="UP000176952"/>
    </source>
</evidence>
<dbReference type="Pfam" id="PF21010">
    <property type="entry name" value="HA2_C"/>
    <property type="match status" value="1"/>
</dbReference>
<evidence type="ECO:0000256" key="6">
    <source>
        <dbReference type="ARBA" id="ARBA00038040"/>
    </source>
</evidence>
<evidence type="ECO:0000256" key="2">
    <source>
        <dbReference type="ARBA" id="ARBA00022741"/>
    </source>
</evidence>
<protein>
    <recommendedName>
        <fullName evidence="1">RNA helicase</fullName>
        <ecNumber evidence="1">3.6.4.13</ecNumber>
    </recommendedName>
</protein>
<feature type="domain" description="Helicase C-terminal" evidence="9">
    <location>
        <begin position="286"/>
        <end position="460"/>
    </location>
</feature>
<dbReference type="InterPro" id="IPR007502">
    <property type="entry name" value="Helicase-assoc_dom"/>
</dbReference>
<accession>A0A1G2B5Y7</accession>
<evidence type="ECO:0000256" key="7">
    <source>
        <dbReference type="SAM" id="MobiDB-lite"/>
    </source>
</evidence>
<dbReference type="InterPro" id="IPR048333">
    <property type="entry name" value="HA2_WH"/>
</dbReference>
<dbReference type="PROSITE" id="PS51194">
    <property type="entry name" value="HELICASE_CTER"/>
    <property type="match status" value="1"/>
</dbReference>
<evidence type="ECO:0000256" key="1">
    <source>
        <dbReference type="ARBA" id="ARBA00012552"/>
    </source>
</evidence>
<dbReference type="InterPro" id="IPR001650">
    <property type="entry name" value="Helicase_C-like"/>
</dbReference>
<dbReference type="GO" id="GO:0003724">
    <property type="term" value="F:RNA helicase activity"/>
    <property type="evidence" value="ECO:0007669"/>
    <property type="project" value="UniProtKB-EC"/>
</dbReference>
<dbReference type="InterPro" id="IPR002464">
    <property type="entry name" value="DNA/RNA_helicase_DEAH_CS"/>
</dbReference>
<evidence type="ECO:0000259" key="8">
    <source>
        <dbReference type="PROSITE" id="PS51192"/>
    </source>
</evidence>
<proteinExistence type="inferred from homology"/>
<evidence type="ECO:0000259" key="9">
    <source>
        <dbReference type="PROSITE" id="PS51194"/>
    </source>
</evidence>
<comment type="similarity">
    <text evidence="6">Belongs to the DEAD box helicase family. DEAH subfamily. PRP16 sub-subfamily.</text>
</comment>
<dbReference type="SMART" id="SM00847">
    <property type="entry name" value="HA2"/>
    <property type="match status" value="1"/>
</dbReference>
<feature type="compositionally biased region" description="Low complexity" evidence="7">
    <location>
        <begin position="7"/>
        <end position="24"/>
    </location>
</feature>
<dbReference type="STRING" id="1798542.A3F54_00375"/>
<dbReference type="InterPro" id="IPR011545">
    <property type="entry name" value="DEAD/DEAH_box_helicase_dom"/>
</dbReference>
<dbReference type="SMART" id="SM00487">
    <property type="entry name" value="DEXDc"/>
    <property type="match status" value="1"/>
</dbReference>